<proteinExistence type="predicted"/>
<comment type="caution">
    <text evidence="2">The sequence shown here is derived from an EMBL/GenBank/DDBJ whole genome shotgun (WGS) entry which is preliminary data.</text>
</comment>
<evidence type="ECO:0000313" key="3">
    <source>
        <dbReference type="Proteomes" id="UP000887116"/>
    </source>
</evidence>
<reference evidence="2" key="1">
    <citation type="submission" date="2020-07" db="EMBL/GenBank/DDBJ databases">
        <title>Multicomponent nature underlies the extraordinary mechanical properties of spider dragline silk.</title>
        <authorList>
            <person name="Kono N."/>
            <person name="Nakamura H."/>
            <person name="Mori M."/>
            <person name="Yoshida Y."/>
            <person name="Ohtoshi R."/>
            <person name="Malay A.D."/>
            <person name="Moran D.A.P."/>
            <person name="Tomita M."/>
            <person name="Numata K."/>
            <person name="Arakawa K."/>
        </authorList>
    </citation>
    <scope>NUCLEOTIDE SEQUENCE</scope>
</reference>
<sequence length="87" mass="10453">MPPKKSSLYNKRSKEARCKRHERSHQSEEEIASINTAQIMTSENRIEESKRHRDWRLRQNISRKQACEQYITTSRVREREGQQVSHS</sequence>
<evidence type="ECO:0000256" key="1">
    <source>
        <dbReference type="SAM" id="MobiDB-lite"/>
    </source>
</evidence>
<keyword evidence="3" id="KW-1185">Reference proteome</keyword>
<feature type="region of interest" description="Disordered" evidence="1">
    <location>
        <begin position="1"/>
        <end position="30"/>
    </location>
</feature>
<organism evidence="2 3">
    <name type="scientific">Trichonephila clavata</name>
    <name type="common">Joro spider</name>
    <name type="synonym">Nephila clavata</name>
    <dbReference type="NCBI Taxonomy" id="2740835"/>
    <lineage>
        <taxon>Eukaryota</taxon>
        <taxon>Metazoa</taxon>
        <taxon>Ecdysozoa</taxon>
        <taxon>Arthropoda</taxon>
        <taxon>Chelicerata</taxon>
        <taxon>Arachnida</taxon>
        <taxon>Araneae</taxon>
        <taxon>Araneomorphae</taxon>
        <taxon>Entelegynae</taxon>
        <taxon>Araneoidea</taxon>
        <taxon>Nephilidae</taxon>
        <taxon>Trichonephila</taxon>
    </lineage>
</organism>
<accession>A0A8X6J6L3</accession>
<name>A0A8X6J6L3_TRICU</name>
<dbReference type="Proteomes" id="UP000887116">
    <property type="component" value="Unassembled WGS sequence"/>
</dbReference>
<protein>
    <submittedName>
        <fullName evidence="2">Uncharacterized protein</fullName>
    </submittedName>
</protein>
<dbReference type="EMBL" id="BMAO01016968">
    <property type="protein sequence ID" value="GFR12443.1"/>
    <property type="molecule type" value="Genomic_DNA"/>
</dbReference>
<dbReference type="AlphaFoldDB" id="A0A8X6J6L3"/>
<gene>
    <name evidence="2" type="ORF">TNCT_342951</name>
</gene>
<evidence type="ECO:0000313" key="2">
    <source>
        <dbReference type="EMBL" id="GFR12443.1"/>
    </source>
</evidence>